<evidence type="ECO:0000313" key="2">
    <source>
        <dbReference type="EMBL" id="HEM67133.1"/>
    </source>
</evidence>
<keyword evidence="1" id="KW-0472">Membrane</keyword>
<reference evidence="2" key="1">
    <citation type="journal article" date="2020" name="mSystems">
        <title>Genome- and Community-Level Interaction Insights into Carbon Utilization and Element Cycling Functions of Hydrothermarchaeota in Hydrothermal Sediment.</title>
        <authorList>
            <person name="Zhou Z."/>
            <person name="Liu Y."/>
            <person name="Xu W."/>
            <person name="Pan J."/>
            <person name="Luo Z.H."/>
            <person name="Li M."/>
        </authorList>
    </citation>
    <scope>NUCLEOTIDE SEQUENCE [LARGE SCALE GENOMIC DNA]</scope>
    <source>
        <strain evidence="2">SpSt-125</strain>
    </source>
</reference>
<name>A0A7J2U4E0_9CREN</name>
<gene>
    <name evidence="2" type="ORF">ENO26_06165</name>
</gene>
<accession>A0A7J2U4E0</accession>
<dbReference type="EMBL" id="DSEU01000040">
    <property type="protein sequence ID" value="HEM67133.1"/>
    <property type="molecule type" value="Genomic_DNA"/>
</dbReference>
<dbReference type="AlphaFoldDB" id="A0A7J2U4E0"/>
<keyword evidence="1" id="KW-1133">Transmembrane helix</keyword>
<keyword evidence="1" id="KW-0812">Transmembrane</keyword>
<feature type="transmembrane region" description="Helical" evidence="1">
    <location>
        <begin position="191"/>
        <end position="207"/>
    </location>
</feature>
<proteinExistence type="predicted"/>
<feature type="transmembrane region" description="Helical" evidence="1">
    <location>
        <begin position="160"/>
        <end position="179"/>
    </location>
</feature>
<feature type="transmembrane region" description="Helical" evidence="1">
    <location>
        <begin position="21"/>
        <end position="40"/>
    </location>
</feature>
<evidence type="ECO:0008006" key="3">
    <source>
        <dbReference type="Google" id="ProtNLM"/>
    </source>
</evidence>
<feature type="transmembrane region" description="Helical" evidence="1">
    <location>
        <begin position="136"/>
        <end position="154"/>
    </location>
</feature>
<comment type="caution">
    <text evidence="2">The sequence shown here is derived from an EMBL/GenBank/DDBJ whole genome shotgun (WGS) entry which is preliminary data.</text>
</comment>
<protein>
    <recommendedName>
        <fullName evidence="3">Phosphatidate cytidylyltransferase</fullName>
    </recommendedName>
</protein>
<evidence type="ECO:0000256" key="1">
    <source>
        <dbReference type="SAM" id="Phobius"/>
    </source>
</evidence>
<feature type="transmembrane region" description="Helical" evidence="1">
    <location>
        <begin position="52"/>
        <end position="70"/>
    </location>
</feature>
<organism evidence="2">
    <name type="scientific">Ignisphaera aggregans</name>
    <dbReference type="NCBI Taxonomy" id="334771"/>
    <lineage>
        <taxon>Archaea</taxon>
        <taxon>Thermoproteota</taxon>
        <taxon>Thermoprotei</taxon>
        <taxon>Desulfurococcales</taxon>
        <taxon>Desulfurococcaceae</taxon>
        <taxon>Ignisphaera</taxon>
    </lineage>
</organism>
<sequence length="251" mass="28769">MMGKAIGKNSAKSEILRKAMHMVLTLLLLIPLTPFYRTIFSYFQQFSIDPTLLTYSILLFIFSLINSIQIKLPHIEETIASISREHRKRFVDYISENFANTSLSEFVKGIEKIISKYENQLLAFMNIIERDYEKKYGYVSVTFALISVFLSYTLWKDFTYVGILALSIVDGLTSLISTIDKRSKKIFKHTLFAYAVAIMAFSILTYLITHKPLLSIVISIVTVIIEMISPEDNLTLPLLTTTLFSILNNMM</sequence>